<proteinExistence type="predicted"/>
<dbReference type="EMBL" id="SMMG02000001">
    <property type="protein sequence ID" value="KAA3487137.1"/>
    <property type="molecule type" value="Genomic_DNA"/>
</dbReference>
<protein>
    <submittedName>
        <fullName evidence="1">Protein FAR1-RELATED SEQUENCE 5-like</fullName>
    </submittedName>
</protein>
<evidence type="ECO:0000313" key="2">
    <source>
        <dbReference type="Proteomes" id="UP000325315"/>
    </source>
</evidence>
<sequence>MELLTLTIRSLLLIIEVVPSVNMSYLLSMSLVQFSGMPTGDPHLHLRLFMEVSGSFKLAGMTEDALRLKLFPYLLRDKA</sequence>
<dbReference type="AlphaFoldDB" id="A0A5B6X2K8"/>
<gene>
    <name evidence="1" type="ORF">EPI10_030987</name>
</gene>
<dbReference type="OrthoDB" id="1740797at2759"/>
<comment type="caution">
    <text evidence="1">The sequence shown here is derived from an EMBL/GenBank/DDBJ whole genome shotgun (WGS) entry which is preliminary data.</text>
</comment>
<dbReference type="Proteomes" id="UP000325315">
    <property type="component" value="Unassembled WGS sequence"/>
</dbReference>
<reference evidence="1" key="1">
    <citation type="submission" date="2019-08" db="EMBL/GenBank/DDBJ databases">
        <authorList>
            <person name="Liu F."/>
        </authorList>
    </citation>
    <scope>NUCLEOTIDE SEQUENCE [LARGE SCALE GENOMIC DNA]</scope>
    <source>
        <strain evidence="1">PA1801</strain>
        <tissue evidence="1">Leaf</tissue>
    </source>
</reference>
<keyword evidence="2" id="KW-1185">Reference proteome</keyword>
<name>A0A5B6X2K8_9ROSI</name>
<evidence type="ECO:0000313" key="1">
    <source>
        <dbReference type="EMBL" id="KAA3487137.1"/>
    </source>
</evidence>
<organism evidence="1 2">
    <name type="scientific">Gossypium australe</name>
    <dbReference type="NCBI Taxonomy" id="47621"/>
    <lineage>
        <taxon>Eukaryota</taxon>
        <taxon>Viridiplantae</taxon>
        <taxon>Streptophyta</taxon>
        <taxon>Embryophyta</taxon>
        <taxon>Tracheophyta</taxon>
        <taxon>Spermatophyta</taxon>
        <taxon>Magnoliopsida</taxon>
        <taxon>eudicotyledons</taxon>
        <taxon>Gunneridae</taxon>
        <taxon>Pentapetalae</taxon>
        <taxon>rosids</taxon>
        <taxon>malvids</taxon>
        <taxon>Malvales</taxon>
        <taxon>Malvaceae</taxon>
        <taxon>Malvoideae</taxon>
        <taxon>Gossypium</taxon>
    </lineage>
</organism>
<accession>A0A5B6X2K8</accession>